<name>A0ABZ1HV78_9PSEU</name>
<evidence type="ECO:0000256" key="3">
    <source>
        <dbReference type="ARBA" id="ARBA00023125"/>
    </source>
</evidence>
<feature type="domain" description="HTH lysR-type" evidence="5">
    <location>
        <begin position="8"/>
        <end position="65"/>
    </location>
</feature>
<evidence type="ECO:0000313" key="7">
    <source>
        <dbReference type="Proteomes" id="UP001330812"/>
    </source>
</evidence>
<dbReference type="Gene3D" id="3.40.190.290">
    <property type="match status" value="1"/>
</dbReference>
<evidence type="ECO:0000259" key="5">
    <source>
        <dbReference type="PROSITE" id="PS50931"/>
    </source>
</evidence>
<comment type="similarity">
    <text evidence="1">Belongs to the LysR transcriptional regulatory family.</text>
</comment>
<evidence type="ECO:0000256" key="1">
    <source>
        <dbReference type="ARBA" id="ARBA00009437"/>
    </source>
</evidence>
<evidence type="ECO:0000313" key="6">
    <source>
        <dbReference type="EMBL" id="WSE26173.1"/>
    </source>
</evidence>
<dbReference type="InterPro" id="IPR005119">
    <property type="entry name" value="LysR_subst-bd"/>
</dbReference>
<dbReference type="PRINTS" id="PR00039">
    <property type="entry name" value="HTHLYSR"/>
</dbReference>
<dbReference type="Proteomes" id="UP001330812">
    <property type="component" value="Chromosome"/>
</dbReference>
<dbReference type="RefSeq" id="WP_326565141.1">
    <property type="nucleotide sequence ID" value="NZ_CP142149.1"/>
</dbReference>
<dbReference type="PANTHER" id="PTHR30419:SF8">
    <property type="entry name" value="NITROGEN ASSIMILATION TRANSCRIPTIONAL ACTIVATOR-RELATED"/>
    <property type="match status" value="1"/>
</dbReference>
<dbReference type="PROSITE" id="PS50931">
    <property type="entry name" value="HTH_LYSR"/>
    <property type="match status" value="1"/>
</dbReference>
<dbReference type="InterPro" id="IPR050950">
    <property type="entry name" value="HTH-type_LysR_regulators"/>
</dbReference>
<accession>A0ABZ1HV78</accession>
<keyword evidence="7" id="KW-1185">Reference proteome</keyword>
<dbReference type="SUPFAM" id="SSF46785">
    <property type="entry name" value="Winged helix' DNA-binding domain"/>
    <property type="match status" value="1"/>
</dbReference>
<dbReference type="InterPro" id="IPR036390">
    <property type="entry name" value="WH_DNA-bd_sf"/>
</dbReference>
<organism evidence="6 7">
    <name type="scientific">Amycolatopsis rhabdoformis</name>
    <dbReference type="NCBI Taxonomy" id="1448059"/>
    <lineage>
        <taxon>Bacteria</taxon>
        <taxon>Bacillati</taxon>
        <taxon>Actinomycetota</taxon>
        <taxon>Actinomycetes</taxon>
        <taxon>Pseudonocardiales</taxon>
        <taxon>Pseudonocardiaceae</taxon>
        <taxon>Amycolatopsis</taxon>
    </lineage>
</organism>
<proteinExistence type="inferred from homology"/>
<sequence length="310" mass="33610">MDRFLDRLKLRHLLLVSAIADNGTLLGAAQDLHVTQPVVTRALRELETIVGVELFTRGPRGVRPTASGEILLDHARAVLDNLRSAQDRIDELRRGGFEPVRVGTNLAGAHSLLPAALIRLKAEHPTLTATVVESLGTDLDVRLVRGEVDLLIGRLPAGPTGRFRHLSLYDDPVGLIARRHHPAVDAGLRTLAELQDFPWLLPGRPTALRDELDELFARQGIALPRNVIECSTILTMRSILIRTDAVSPMPLLVGTADEALAPLPIRLDTVPRAIGITTLVGREPSASARLLIAHLVTEARRISAELAGLG</sequence>
<gene>
    <name evidence="6" type="ORF">VSH64_25195</name>
</gene>
<dbReference type="Pfam" id="PF00126">
    <property type="entry name" value="HTH_1"/>
    <property type="match status" value="1"/>
</dbReference>
<reference evidence="6 7" key="1">
    <citation type="journal article" date="2015" name="Int. J. Syst. Evol. Microbiol.">
        <title>Amycolatopsis rhabdoformis sp. nov., an actinomycete isolated from a tropical forest soil.</title>
        <authorList>
            <person name="Souza W.R."/>
            <person name="Silva R.E."/>
            <person name="Goodfellow M."/>
            <person name="Busarakam K."/>
            <person name="Figueiro F.S."/>
            <person name="Ferreira D."/>
            <person name="Rodrigues-Filho E."/>
            <person name="Moraes L.A.B."/>
            <person name="Zucchi T.D."/>
        </authorList>
    </citation>
    <scope>NUCLEOTIDE SEQUENCE [LARGE SCALE GENOMIC DNA]</scope>
    <source>
        <strain evidence="6 7">NCIMB 14900</strain>
    </source>
</reference>
<keyword evidence="4" id="KW-0804">Transcription</keyword>
<dbReference type="Pfam" id="PF03466">
    <property type="entry name" value="LysR_substrate"/>
    <property type="match status" value="1"/>
</dbReference>
<dbReference type="InterPro" id="IPR000847">
    <property type="entry name" value="LysR_HTH_N"/>
</dbReference>
<dbReference type="Gene3D" id="1.10.10.10">
    <property type="entry name" value="Winged helix-like DNA-binding domain superfamily/Winged helix DNA-binding domain"/>
    <property type="match status" value="1"/>
</dbReference>
<evidence type="ECO:0000256" key="4">
    <source>
        <dbReference type="ARBA" id="ARBA00023163"/>
    </source>
</evidence>
<dbReference type="InterPro" id="IPR036388">
    <property type="entry name" value="WH-like_DNA-bd_sf"/>
</dbReference>
<protein>
    <submittedName>
        <fullName evidence="6">LysR substrate-binding domain-containing protein</fullName>
    </submittedName>
</protein>
<keyword evidence="2" id="KW-0805">Transcription regulation</keyword>
<keyword evidence="3" id="KW-0238">DNA-binding</keyword>
<dbReference type="EMBL" id="CP142149">
    <property type="protein sequence ID" value="WSE26173.1"/>
    <property type="molecule type" value="Genomic_DNA"/>
</dbReference>
<dbReference type="PANTHER" id="PTHR30419">
    <property type="entry name" value="HTH-TYPE TRANSCRIPTIONAL REGULATOR YBHD"/>
    <property type="match status" value="1"/>
</dbReference>
<evidence type="ECO:0000256" key="2">
    <source>
        <dbReference type="ARBA" id="ARBA00023015"/>
    </source>
</evidence>
<dbReference type="SUPFAM" id="SSF53850">
    <property type="entry name" value="Periplasmic binding protein-like II"/>
    <property type="match status" value="1"/>
</dbReference>